<dbReference type="Gene3D" id="6.10.140.2220">
    <property type="match status" value="1"/>
</dbReference>
<keyword evidence="2 4" id="KW-0863">Zinc-finger</keyword>
<gene>
    <name evidence="7" type="ORF">BU23DRAFT_600100</name>
</gene>
<evidence type="ECO:0000313" key="8">
    <source>
        <dbReference type="Proteomes" id="UP000800036"/>
    </source>
</evidence>
<feature type="region of interest" description="Disordered" evidence="5">
    <location>
        <begin position="548"/>
        <end position="584"/>
    </location>
</feature>
<evidence type="ECO:0000256" key="3">
    <source>
        <dbReference type="ARBA" id="ARBA00022833"/>
    </source>
</evidence>
<dbReference type="Proteomes" id="UP000800036">
    <property type="component" value="Unassembled WGS sequence"/>
</dbReference>
<dbReference type="Pfam" id="PF01753">
    <property type="entry name" value="zf-MYND"/>
    <property type="match status" value="1"/>
</dbReference>
<keyword evidence="1" id="KW-0479">Metal-binding</keyword>
<evidence type="ECO:0000313" key="7">
    <source>
        <dbReference type="EMBL" id="KAF1971886.1"/>
    </source>
</evidence>
<dbReference type="SUPFAM" id="SSF144232">
    <property type="entry name" value="HIT/MYND zinc finger-like"/>
    <property type="match status" value="1"/>
</dbReference>
<keyword evidence="3" id="KW-0862">Zinc</keyword>
<proteinExistence type="predicted"/>
<feature type="domain" description="MYND-type" evidence="6">
    <location>
        <begin position="500"/>
        <end position="541"/>
    </location>
</feature>
<dbReference type="InterPro" id="IPR002893">
    <property type="entry name" value="Znf_MYND"/>
</dbReference>
<organism evidence="7 8">
    <name type="scientific">Bimuria novae-zelandiae CBS 107.79</name>
    <dbReference type="NCBI Taxonomy" id="1447943"/>
    <lineage>
        <taxon>Eukaryota</taxon>
        <taxon>Fungi</taxon>
        <taxon>Dikarya</taxon>
        <taxon>Ascomycota</taxon>
        <taxon>Pezizomycotina</taxon>
        <taxon>Dothideomycetes</taxon>
        <taxon>Pleosporomycetidae</taxon>
        <taxon>Pleosporales</taxon>
        <taxon>Massarineae</taxon>
        <taxon>Didymosphaeriaceae</taxon>
        <taxon>Bimuria</taxon>
    </lineage>
</organism>
<feature type="compositionally biased region" description="Low complexity" evidence="5">
    <location>
        <begin position="549"/>
        <end position="573"/>
    </location>
</feature>
<name>A0A6A5VA29_9PLEO</name>
<feature type="compositionally biased region" description="Polar residues" evidence="5">
    <location>
        <begin position="281"/>
        <end position="320"/>
    </location>
</feature>
<dbReference type="AlphaFoldDB" id="A0A6A5VA29"/>
<evidence type="ECO:0000256" key="4">
    <source>
        <dbReference type="PROSITE-ProRule" id="PRU00134"/>
    </source>
</evidence>
<evidence type="ECO:0000256" key="5">
    <source>
        <dbReference type="SAM" id="MobiDB-lite"/>
    </source>
</evidence>
<feature type="compositionally biased region" description="Basic and acidic residues" evidence="5">
    <location>
        <begin position="252"/>
        <end position="263"/>
    </location>
</feature>
<feature type="region of interest" description="Disordered" evidence="5">
    <location>
        <begin position="248"/>
        <end position="387"/>
    </location>
</feature>
<dbReference type="EMBL" id="ML976691">
    <property type="protein sequence ID" value="KAF1971886.1"/>
    <property type="molecule type" value="Genomic_DNA"/>
</dbReference>
<evidence type="ECO:0000256" key="2">
    <source>
        <dbReference type="ARBA" id="ARBA00022771"/>
    </source>
</evidence>
<protein>
    <recommendedName>
        <fullName evidence="6">MYND-type domain-containing protein</fullName>
    </recommendedName>
</protein>
<reference evidence="7" key="1">
    <citation type="journal article" date="2020" name="Stud. Mycol.">
        <title>101 Dothideomycetes genomes: a test case for predicting lifestyles and emergence of pathogens.</title>
        <authorList>
            <person name="Haridas S."/>
            <person name="Albert R."/>
            <person name="Binder M."/>
            <person name="Bloem J."/>
            <person name="Labutti K."/>
            <person name="Salamov A."/>
            <person name="Andreopoulos B."/>
            <person name="Baker S."/>
            <person name="Barry K."/>
            <person name="Bills G."/>
            <person name="Bluhm B."/>
            <person name="Cannon C."/>
            <person name="Castanera R."/>
            <person name="Culley D."/>
            <person name="Daum C."/>
            <person name="Ezra D."/>
            <person name="Gonzalez J."/>
            <person name="Henrissat B."/>
            <person name="Kuo A."/>
            <person name="Liang C."/>
            <person name="Lipzen A."/>
            <person name="Lutzoni F."/>
            <person name="Magnuson J."/>
            <person name="Mondo S."/>
            <person name="Nolan M."/>
            <person name="Ohm R."/>
            <person name="Pangilinan J."/>
            <person name="Park H.-J."/>
            <person name="Ramirez L."/>
            <person name="Alfaro M."/>
            <person name="Sun H."/>
            <person name="Tritt A."/>
            <person name="Yoshinaga Y."/>
            <person name="Zwiers L.-H."/>
            <person name="Turgeon B."/>
            <person name="Goodwin S."/>
            <person name="Spatafora J."/>
            <person name="Crous P."/>
            <person name="Grigoriev I."/>
        </authorList>
    </citation>
    <scope>NUCLEOTIDE SEQUENCE</scope>
    <source>
        <strain evidence="7">CBS 107.79</strain>
    </source>
</reference>
<sequence length="777" mass="86035">MNLSEQQKNHGGWSFTIESARHVTGVGFESPEQIFSAYNHGLRGPWVAQVKLTWCPGKLENFRVYRTGTVAQHMEAIAAERSVLGMPVFQAHDVPAYPTTSDVRLDAYRLSIHPEVPLFYIQNRDQPHPESQPGVILTREERERREQLVPFHSPLRPPFIPRPESIEEYIRITGGRVQTPPKPKRPQGFAYSRLTSYNLINREQAKATAAALVAAAEVTRSQLTSSAPPRHQQHASALPTQLQYEQLQYEQRQSEQRRSEQLQHQRFNGGTSRTPIVIPDTPQTQNSRPSYSPRPSTVYPTPYNSYNGSPPGVAQSSIDSSPLFVPPDTPELTNPHNPWRELPETPRSQVQPPVPDVARQSNSPILHSEDANPRSPLGNSEQPLNMPDAELYAPGLEAILESMDAIDSSAGTGNEAEDAQPLFNIDSPLGLTHMVEIPAVTGDGSVEGPECTEADPTPKFPEMLGLLDEDLTVVQDPKLGPSDGFTVRGASPYPDSRATCDICGKSLAFVNAPCHCSFCESKWYCGEDCRKRGWLSHSGTCSFGDLAATPESSRPSQPSQNSAQSSTNTQTLSETHRSSSTLPAIPAGDFGIGASFDQNLEPQWPTLTLPATPAGGFGNSASFDQNMGPRRPPSTLPEVPAGGYRIEPRFDQDNPFNTLMPLSEDVPCLVCGGTKYHALGCLIDDIQSRPVSHYSQAMLQNMKNQVRRNDPEQWREHHPPQPELEPFPIALAESNEIIRREESYRNDSFLQTVPDMWLPLMWALQTSPNVEFQLMTK</sequence>
<evidence type="ECO:0000259" key="6">
    <source>
        <dbReference type="PROSITE" id="PS50865"/>
    </source>
</evidence>
<keyword evidence="8" id="KW-1185">Reference proteome</keyword>
<evidence type="ECO:0000256" key="1">
    <source>
        <dbReference type="ARBA" id="ARBA00022723"/>
    </source>
</evidence>
<accession>A0A6A5VA29</accession>
<dbReference type="GO" id="GO:0008270">
    <property type="term" value="F:zinc ion binding"/>
    <property type="evidence" value="ECO:0007669"/>
    <property type="project" value="UniProtKB-KW"/>
</dbReference>
<dbReference type="PROSITE" id="PS50865">
    <property type="entry name" value="ZF_MYND_2"/>
    <property type="match status" value="1"/>
</dbReference>
<dbReference type="PROSITE" id="PS01360">
    <property type="entry name" value="ZF_MYND_1"/>
    <property type="match status" value="1"/>
</dbReference>
<dbReference type="OrthoDB" id="445357at2759"/>